<dbReference type="InterPro" id="IPR024072">
    <property type="entry name" value="DHFR-like_dom_sf"/>
</dbReference>
<reference evidence="3 5" key="3">
    <citation type="submission" date="2024-08" db="EMBL/GenBank/DDBJ databases">
        <authorList>
            <person name="Wei W."/>
        </authorList>
    </citation>
    <scope>NUCLEOTIDE SEQUENCE [LARGE SCALE GENOMIC DNA]</scope>
    <source>
        <strain evidence="3 5">XU2</strain>
    </source>
</reference>
<evidence type="ECO:0000313" key="2">
    <source>
        <dbReference type="EMBL" id="KAA6433234.1"/>
    </source>
</evidence>
<dbReference type="InterPro" id="IPR002734">
    <property type="entry name" value="RibDG_C"/>
</dbReference>
<evidence type="ECO:0000313" key="3">
    <source>
        <dbReference type="EMBL" id="MFA1770857.1"/>
    </source>
</evidence>
<keyword evidence="5" id="KW-1185">Reference proteome</keyword>
<dbReference type="RefSeq" id="WP_149098895.1">
    <property type="nucleotide sequence ID" value="NZ_BMMG01000004.1"/>
</dbReference>
<accession>A0A5M8QE46</accession>
<dbReference type="Pfam" id="PF01872">
    <property type="entry name" value="RibD_C"/>
    <property type="match status" value="1"/>
</dbReference>
<dbReference type="Proteomes" id="UP000323866">
    <property type="component" value="Unassembled WGS sequence"/>
</dbReference>
<dbReference type="Proteomes" id="UP001570846">
    <property type="component" value="Unassembled WGS sequence"/>
</dbReference>
<dbReference type="EMBL" id="JBGOGF010000003">
    <property type="protein sequence ID" value="MFA1770857.1"/>
    <property type="molecule type" value="Genomic_DNA"/>
</dbReference>
<organism evidence="2 4">
    <name type="scientific">Rufibacter glacialis</name>
    <dbReference type="NCBI Taxonomy" id="1259555"/>
    <lineage>
        <taxon>Bacteria</taxon>
        <taxon>Pseudomonadati</taxon>
        <taxon>Bacteroidota</taxon>
        <taxon>Cytophagia</taxon>
        <taxon>Cytophagales</taxon>
        <taxon>Hymenobacteraceae</taxon>
        <taxon>Rufibacter</taxon>
    </lineage>
</organism>
<dbReference type="SUPFAM" id="SSF53597">
    <property type="entry name" value="Dihydrofolate reductase-like"/>
    <property type="match status" value="1"/>
</dbReference>
<evidence type="ECO:0000313" key="5">
    <source>
        <dbReference type="Proteomes" id="UP001570846"/>
    </source>
</evidence>
<comment type="caution">
    <text evidence="2">The sequence shown here is derived from an EMBL/GenBank/DDBJ whole genome shotgun (WGS) entry which is preliminary data.</text>
</comment>
<dbReference type="GO" id="GO:0008703">
    <property type="term" value="F:5-amino-6-(5-phosphoribosylamino)uracil reductase activity"/>
    <property type="evidence" value="ECO:0007669"/>
    <property type="project" value="InterPro"/>
</dbReference>
<gene>
    <name evidence="3" type="ORF">ACD591_06110</name>
    <name evidence="2" type="ORF">FOE74_12160</name>
</gene>
<evidence type="ECO:0000259" key="1">
    <source>
        <dbReference type="Pfam" id="PF01872"/>
    </source>
</evidence>
<dbReference type="Gene3D" id="3.40.430.10">
    <property type="entry name" value="Dihydrofolate Reductase, subunit A"/>
    <property type="match status" value="1"/>
</dbReference>
<sequence>MRQVILYIAMSLDGYIAREDDNLDFLARVERPGEDYGYEAFQQTVDTVIWGRRTYEKVLTFGQKVLHPGKKIYVLSRTRTGYVGNVEFYGGDPKALIASLREQKGKHIYCDGGGEVVAALLKEHLIDKLIVSVIPHLLGSGIRLFRDGRPEHLLTLTKSLTFPSGLVQLWYDRLPDAASSPNR</sequence>
<protein>
    <submittedName>
        <fullName evidence="2 3">Dihydrofolate reductase</fullName>
    </submittedName>
</protein>
<dbReference type="InterPro" id="IPR050765">
    <property type="entry name" value="Riboflavin_Biosynth_HTPR"/>
</dbReference>
<dbReference type="PANTHER" id="PTHR38011:SF11">
    <property type="entry name" value="2,5-DIAMINO-6-RIBOSYLAMINO-4(3H)-PYRIMIDINONE 5'-PHOSPHATE REDUCTASE"/>
    <property type="match status" value="1"/>
</dbReference>
<name>A0A5M8QE46_9BACT</name>
<feature type="domain" description="Bacterial bifunctional deaminase-reductase C-terminal" evidence="1">
    <location>
        <begin position="92"/>
        <end position="167"/>
    </location>
</feature>
<reference evidence="2 4" key="2">
    <citation type="submission" date="2019-09" db="EMBL/GenBank/DDBJ databases">
        <title>A bacterium isolated from glacier soil.</title>
        <authorList>
            <person name="Liu Q."/>
        </authorList>
    </citation>
    <scope>NUCLEOTIDE SEQUENCE [LARGE SCALE GENOMIC DNA]</scope>
    <source>
        <strain evidence="2 4">MDT1-10-3</strain>
    </source>
</reference>
<dbReference type="PANTHER" id="PTHR38011">
    <property type="entry name" value="DIHYDROFOLATE REDUCTASE FAMILY PROTEIN (AFU_ORTHOLOGUE AFUA_8G06820)"/>
    <property type="match status" value="1"/>
</dbReference>
<dbReference type="OrthoDB" id="195113at2"/>
<reference evidence="2 4" key="1">
    <citation type="submission" date="2019-07" db="EMBL/GenBank/DDBJ databases">
        <authorList>
            <person name="Qu J.-H."/>
        </authorList>
    </citation>
    <scope>NUCLEOTIDE SEQUENCE [LARGE SCALE GENOMIC DNA]</scope>
    <source>
        <strain evidence="2 4">MDT1-10-3</strain>
    </source>
</reference>
<proteinExistence type="predicted"/>
<dbReference type="GO" id="GO:0009231">
    <property type="term" value="P:riboflavin biosynthetic process"/>
    <property type="evidence" value="ECO:0007669"/>
    <property type="project" value="InterPro"/>
</dbReference>
<evidence type="ECO:0000313" key="4">
    <source>
        <dbReference type="Proteomes" id="UP000323866"/>
    </source>
</evidence>
<dbReference type="AlphaFoldDB" id="A0A5M8QE46"/>
<dbReference type="EMBL" id="VKKZ01000021">
    <property type="protein sequence ID" value="KAA6433234.1"/>
    <property type="molecule type" value="Genomic_DNA"/>
</dbReference>